<dbReference type="CDD" id="cd01335">
    <property type="entry name" value="Radical_SAM"/>
    <property type="match status" value="1"/>
</dbReference>
<keyword evidence="2" id="KW-0004">4Fe-4S</keyword>
<proteinExistence type="predicted"/>
<keyword evidence="6" id="KW-0411">Iron-sulfur</keyword>
<dbReference type="Pfam" id="PF04055">
    <property type="entry name" value="Radical_SAM"/>
    <property type="match status" value="1"/>
</dbReference>
<protein>
    <submittedName>
        <fullName evidence="7">Radical SAM domain-containing protein</fullName>
    </submittedName>
</protein>
<evidence type="ECO:0000256" key="4">
    <source>
        <dbReference type="ARBA" id="ARBA00022723"/>
    </source>
</evidence>
<dbReference type="AlphaFoldDB" id="A0A0D8I7F6"/>
<dbReference type="GO" id="GO:0051539">
    <property type="term" value="F:4 iron, 4 sulfur cluster binding"/>
    <property type="evidence" value="ECO:0007669"/>
    <property type="project" value="UniProtKB-KW"/>
</dbReference>
<dbReference type="InterPro" id="IPR006638">
    <property type="entry name" value="Elp3/MiaA/NifB-like_rSAM"/>
</dbReference>
<dbReference type="SFLD" id="SFLDG01086">
    <property type="entry name" value="elongater_protein-like"/>
    <property type="match status" value="1"/>
</dbReference>
<evidence type="ECO:0000256" key="1">
    <source>
        <dbReference type="ARBA" id="ARBA00001966"/>
    </source>
</evidence>
<evidence type="ECO:0000313" key="7">
    <source>
        <dbReference type="EMBL" id="AKL95507.1"/>
    </source>
</evidence>
<evidence type="ECO:0000256" key="3">
    <source>
        <dbReference type="ARBA" id="ARBA00022691"/>
    </source>
</evidence>
<dbReference type="InterPro" id="IPR007197">
    <property type="entry name" value="rSAM"/>
</dbReference>
<dbReference type="InterPro" id="IPR058240">
    <property type="entry name" value="rSAM_sf"/>
</dbReference>
<dbReference type="Proteomes" id="UP000035704">
    <property type="component" value="Chromosome"/>
</dbReference>
<dbReference type="GO" id="GO:0002926">
    <property type="term" value="P:tRNA wobble base 5-methoxycarbonylmethyl-2-thiouridinylation"/>
    <property type="evidence" value="ECO:0007669"/>
    <property type="project" value="TreeGrafter"/>
</dbReference>
<reference evidence="7 8" key="1">
    <citation type="submission" date="2014-10" db="EMBL/GenBank/DDBJ databases">
        <title>Genome sequence of Clostridium aceticum DSM 1496.</title>
        <authorList>
            <person name="Poehlein A."/>
            <person name="Schiel-Bengelsdorf B."/>
            <person name="Gottschalk G."/>
            <person name="Duerre P."/>
            <person name="Daniel R."/>
        </authorList>
    </citation>
    <scope>NUCLEOTIDE SEQUENCE [LARGE SCALE GENOMIC DNA]</scope>
    <source>
        <strain evidence="7 8">DSM 1496</strain>
    </source>
</reference>
<dbReference type="GO" id="GO:0005737">
    <property type="term" value="C:cytoplasm"/>
    <property type="evidence" value="ECO:0007669"/>
    <property type="project" value="TreeGrafter"/>
</dbReference>
<keyword evidence="4" id="KW-0479">Metal-binding</keyword>
<sequence>MSKKNYIIPIFIPHQGCPHDCSFCNQKRIAGEIDEVTQKDVDQLIHHYLQLFPKDAVNKEVAFYGGSFTGIPIKNQLQLLKPAFEMKRLGRIHGIRVSTRPDYIDEERLDLLKRYGVCTIELGVQSTDDRVLDLNHRGHKREDVFYAAGLIKKYEFKLGLQMMVGLLGDDRDSIQKTAKDILSLKPDFVRIYPTIVIKDTHLETLYRQGKYAPFSFEETVVICKDLLLQFEENHIPVIRLGLQSTEDLADGKAIVAGPYHPAFREIVEGEIYKEIIEKKLKTVERDTGTSLIIYCHSSIVSKVAGFKQSNKKYLINKYGLSKVIIKHCLDMPKGEVKVLSIFDENL</sequence>
<keyword evidence="3" id="KW-0949">S-adenosyl-L-methionine</keyword>
<dbReference type="InterPro" id="IPR032432">
    <property type="entry name" value="Radical_SAM_C"/>
</dbReference>
<dbReference type="SFLD" id="SFLDS00029">
    <property type="entry name" value="Radical_SAM"/>
    <property type="match status" value="1"/>
</dbReference>
<dbReference type="SUPFAM" id="SSF102114">
    <property type="entry name" value="Radical SAM enzymes"/>
    <property type="match status" value="1"/>
</dbReference>
<organism evidence="7 8">
    <name type="scientific">Clostridium aceticum</name>
    <dbReference type="NCBI Taxonomy" id="84022"/>
    <lineage>
        <taxon>Bacteria</taxon>
        <taxon>Bacillati</taxon>
        <taxon>Bacillota</taxon>
        <taxon>Clostridia</taxon>
        <taxon>Eubacteriales</taxon>
        <taxon>Clostridiaceae</taxon>
        <taxon>Clostridium</taxon>
    </lineage>
</organism>
<keyword evidence="5" id="KW-0408">Iron</keyword>
<dbReference type="SMART" id="SM00729">
    <property type="entry name" value="Elp3"/>
    <property type="match status" value="1"/>
</dbReference>
<dbReference type="OrthoDB" id="9815044at2"/>
<dbReference type="PROSITE" id="PS51918">
    <property type="entry name" value="RADICAL_SAM"/>
    <property type="match status" value="1"/>
</dbReference>
<dbReference type="GO" id="GO:0003824">
    <property type="term" value="F:catalytic activity"/>
    <property type="evidence" value="ECO:0007669"/>
    <property type="project" value="InterPro"/>
</dbReference>
<gene>
    <name evidence="7" type="ORF">CACET_c20590</name>
</gene>
<dbReference type="Gene3D" id="3.80.30.20">
    <property type="entry name" value="tm_1862 like domain"/>
    <property type="match status" value="1"/>
</dbReference>
<comment type="cofactor">
    <cofactor evidence="1">
        <name>[4Fe-4S] cluster</name>
        <dbReference type="ChEBI" id="CHEBI:49883"/>
    </cofactor>
</comment>
<dbReference type="GO" id="GO:0046872">
    <property type="term" value="F:metal ion binding"/>
    <property type="evidence" value="ECO:0007669"/>
    <property type="project" value="UniProtKB-KW"/>
</dbReference>
<dbReference type="InterPro" id="IPR039661">
    <property type="entry name" value="ELP3"/>
</dbReference>
<name>A0A0D8I7F6_9CLOT</name>
<keyword evidence="8" id="KW-1185">Reference proteome</keyword>
<dbReference type="Pfam" id="PF16199">
    <property type="entry name" value="Radical_SAM_C"/>
    <property type="match status" value="1"/>
</dbReference>
<evidence type="ECO:0000256" key="5">
    <source>
        <dbReference type="ARBA" id="ARBA00023004"/>
    </source>
</evidence>
<dbReference type="InterPro" id="IPR023404">
    <property type="entry name" value="rSAM_horseshoe"/>
</dbReference>
<dbReference type="RefSeq" id="WP_044825971.1">
    <property type="nucleotide sequence ID" value="NZ_CP009687.1"/>
</dbReference>
<dbReference type="KEGG" id="cace:CACET_c20590"/>
<dbReference type="SFLD" id="SFLDG01082">
    <property type="entry name" value="B12-binding_domain_containing"/>
    <property type="match status" value="1"/>
</dbReference>
<evidence type="ECO:0000256" key="6">
    <source>
        <dbReference type="ARBA" id="ARBA00023014"/>
    </source>
</evidence>
<dbReference type="EMBL" id="CP009687">
    <property type="protein sequence ID" value="AKL95507.1"/>
    <property type="molecule type" value="Genomic_DNA"/>
</dbReference>
<evidence type="ECO:0000313" key="8">
    <source>
        <dbReference type="Proteomes" id="UP000035704"/>
    </source>
</evidence>
<dbReference type="STRING" id="84022.CACET_c20590"/>
<dbReference type="PATRIC" id="fig|84022.5.peg.1864"/>
<dbReference type="PANTHER" id="PTHR11135:SF0">
    <property type="entry name" value="ELONGATOR COMPLEX PROTEIN 3"/>
    <property type="match status" value="1"/>
</dbReference>
<accession>A0A0D8I7F6</accession>
<dbReference type="PANTHER" id="PTHR11135">
    <property type="entry name" value="HISTONE ACETYLTRANSFERASE-RELATED"/>
    <property type="match status" value="1"/>
</dbReference>
<evidence type="ECO:0000256" key="2">
    <source>
        <dbReference type="ARBA" id="ARBA00022485"/>
    </source>
</evidence>